<dbReference type="KEGG" id="cthd:CDO33_10885"/>
<gene>
    <name evidence="2" type="ORF">CDQ84_01965</name>
</gene>
<keyword evidence="3" id="KW-1185">Reference proteome</keyword>
<accession>A0A2K2FLM8</accession>
<evidence type="ECO:0000313" key="2">
    <source>
        <dbReference type="EMBL" id="PNU01180.1"/>
    </source>
</evidence>
<dbReference type="EMBL" id="NIOJ01000003">
    <property type="protein sequence ID" value="PNU01180.1"/>
    <property type="molecule type" value="Genomic_DNA"/>
</dbReference>
<keyword evidence="1" id="KW-0472">Membrane</keyword>
<sequence>MIVVRINKSIFDYIKPVRIIILILSLSLNIYNFYHNAVITRKYRALQYLTSHFSESALMAFVASSNSSYSTTNIEIFDISKGEVIVEVKPRPSVREEAIKYLKGINGIYTKVNAFPDKGYIIRIPLSPPVAVQNQWLNSFNIKSVDGLFVLFPEDEKPYILVLDEASRPFFYTFDIPTNKLLEDLDFQIKTIS</sequence>
<proteinExistence type="predicted"/>
<evidence type="ECO:0000256" key="1">
    <source>
        <dbReference type="SAM" id="Phobius"/>
    </source>
</evidence>
<evidence type="ECO:0000313" key="3">
    <source>
        <dbReference type="Proteomes" id="UP000236151"/>
    </source>
</evidence>
<name>A0A2K2FLM8_9CLOT</name>
<reference evidence="2 3" key="1">
    <citation type="submission" date="2017-06" db="EMBL/GenBank/DDBJ databases">
        <title>Investigating the central metabolism of Clostridium thermosuccinogenes.</title>
        <authorList>
            <person name="Koendjbiharie J.G."/>
            <person name="van Kranenburg R."/>
        </authorList>
    </citation>
    <scope>NUCLEOTIDE SEQUENCE [LARGE SCALE GENOMIC DNA]</scope>
    <source>
        <strain evidence="2 3">DSM 5806</strain>
    </source>
</reference>
<dbReference type="Proteomes" id="UP000236151">
    <property type="component" value="Unassembled WGS sequence"/>
</dbReference>
<dbReference type="RefSeq" id="WP_103080038.1">
    <property type="nucleotide sequence ID" value="NZ_CP021850.1"/>
</dbReference>
<dbReference type="OrthoDB" id="2083243at2"/>
<keyword evidence="1" id="KW-1133">Transmembrane helix</keyword>
<protein>
    <submittedName>
        <fullName evidence="2">Uncharacterized protein</fullName>
    </submittedName>
</protein>
<keyword evidence="1" id="KW-0812">Transmembrane</keyword>
<dbReference type="AlphaFoldDB" id="A0A2K2FLM8"/>
<feature type="transmembrane region" description="Helical" evidence="1">
    <location>
        <begin position="17"/>
        <end position="34"/>
    </location>
</feature>
<comment type="caution">
    <text evidence="2">The sequence shown here is derived from an EMBL/GenBank/DDBJ whole genome shotgun (WGS) entry which is preliminary data.</text>
</comment>
<organism evidence="2 3">
    <name type="scientific">Clostridium thermosuccinogenes</name>
    <dbReference type="NCBI Taxonomy" id="84032"/>
    <lineage>
        <taxon>Bacteria</taxon>
        <taxon>Bacillati</taxon>
        <taxon>Bacillota</taxon>
        <taxon>Clostridia</taxon>
        <taxon>Eubacteriales</taxon>
        <taxon>Clostridiaceae</taxon>
        <taxon>Clostridium</taxon>
    </lineage>
</organism>